<evidence type="ECO:0000256" key="6">
    <source>
        <dbReference type="ARBA" id="ARBA00023027"/>
    </source>
</evidence>
<protein>
    <recommendedName>
        <fullName evidence="11">Enoyl-[acyl-carrier-protein] reductase (NADH)</fullName>
    </recommendedName>
</protein>
<proteinExistence type="inferred from homology"/>
<sequence>MLGFLQSAVLAKGGVSRNLCSARSSVFGEAACVYRPESSRVLSRNGVSRAQFSTKMMAEPIIDLKGKKALITGIANNRSIAYGIAKALHQAGAEIGVTYLPMNDKVEGKVRDLTLDLEPSLFVSCDVSKPEEIANLSEEIKSKWGTVDIFIHCLAFANREDLTGDFVNTSKDGFSLAMSISTYSLIEVTNALVPMMTDGGSIVTLSYLGAVKVVPNYNVMGVAKAGLEASVRYLAAELGPKQIRVNAVSAGSIRTLASSAIGGIQTMIKHVEANAPLRRATTTEEVGNTTAFLASDAAAGITGQVIYVDSGYEILGATIEK</sequence>
<evidence type="ECO:0000313" key="9">
    <source>
        <dbReference type="EMBL" id="KAJ8907901.1"/>
    </source>
</evidence>
<dbReference type="PRINTS" id="PR00081">
    <property type="entry name" value="GDHRDH"/>
</dbReference>
<keyword evidence="7" id="KW-0443">Lipid metabolism</keyword>
<dbReference type="FunFam" id="1.10.8.400:FF:000001">
    <property type="entry name" value="Enoyl-[acyl-carrier-protein] reductase [NADH]"/>
    <property type="match status" value="1"/>
</dbReference>
<accession>A0AAV8V488</accession>
<dbReference type="GO" id="GO:0004318">
    <property type="term" value="F:enoyl-[acyl-carrier-protein] reductase (NADH) activity"/>
    <property type="evidence" value="ECO:0007669"/>
    <property type="project" value="InterPro"/>
</dbReference>
<dbReference type="CDD" id="cd05372">
    <property type="entry name" value="ENR_SDR"/>
    <property type="match status" value="1"/>
</dbReference>
<evidence type="ECO:0000256" key="1">
    <source>
        <dbReference type="ARBA" id="ARBA00005194"/>
    </source>
</evidence>
<dbReference type="EMBL" id="JAMWBK010000002">
    <property type="protein sequence ID" value="KAJ8907901.1"/>
    <property type="molecule type" value="Genomic_DNA"/>
</dbReference>
<evidence type="ECO:0000256" key="8">
    <source>
        <dbReference type="ARBA" id="ARBA00023160"/>
    </source>
</evidence>
<dbReference type="GO" id="GO:0006633">
    <property type="term" value="P:fatty acid biosynthetic process"/>
    <property type="evidence" value="ECO:0007669"/>
    <property type="project" value="UniProtKB-KW"/>
</dbReference>
<dbReference type="Gene3D" id="3.40.50.720">
    <property type="entry name" value="NAD(P)-binding Rossmann-like Domain"/>
    <property type="match status" value="1"/>
</dbReference>
<dbReference type="PANTHER" id="PTHR43159:SF2">
    <property type="entry name" value="ENOYL-[ACYL-CARRIER-PROTEIN] REDUCTASE [NADH], CHLOROPLASTIC"/>
    <property type="match status" value="1"/>
</dbReference>
<evidence type="ECO:0000256" key="2">
    <source>
        <dbReference type="ARBA" id="ARBA00009233"/>
    </source>
</evidence>
<keyword evidence="10" id="KW-1185">Reference proteome</keyword>
<dbReference type="NCBIfam" id="NF005615">
    <property type="entry name" value="PRK07370.1"/>
    <property type="match status" value="1"/>
</dbReference>
<comment type="pathway">
    <text evidence="1">Lipid metabolism; fatty acid biosynthesis.</text>
</comment>
<keyword evidence="3" id="KW-0444">Lipid biosynthesis</keyword>
<dbReference type="SUPFAM" id="SSF51735">
    <property type="entry name" value="NAD(P)-binding Rossmann-fold domains"/>
    <property type="match status" value="1"/>
</dbReference>
<dbReference type="AlphaFoldDB" id="A0AAV8V488"/>
<evidence type="ECO:0000256" key="4">
    <source>
        <dbReference type="ARBA" id="ARBA00022832"/>
    </source>
</evidence>
<evidence type="ECO:0000256" key="3">
    <source>
        <dbReference type="ARBA" id="ARBA00022516"/>
    </source>
</evidence>
<evidence type="ECO:0000256" key="7">
    <source>
        <dbReference type="ARBA" id="ARBA00023098"/>
    </source>
</evidence>
<keyword evidence="4" id="KW-0276">Fatty acid metabolism</keyword>
<dbReference type="InterPro" id="IPR014358">
    <property type="entry name" value="Enoyl-ACP_Rdtase_NADH"/>
</dbReference>
<evidence type="ECO:0000313" key="10">
    <source>
        <dbReference type="Proteomes" id="UP001157974"/>
    </source>
</evidence>
<dbReference type="Gene3D" id="1.10.8.400">
    <property type="entry name" value="Enoyl acyl carrier protein reductase"/>
    <property type="match status" value="1"/>
</dbReference>
<dbReference type="PANTHER" id="PTHR43159">
    <property type="entry name" value="ENOYL-[ACYL-CARRIER-PROTEIN] REDUCTASE"/>
    <property type="match status" value="1"/>
</dbReference>
<dbReference type="InterPro" id="IPR036291">
    <property type="entry name" value="NAD(P)-bd_dom_sf"/>
</dbReference>
<dbReference type="Proteomes" id="UP001157974">
    <property type="component" value="Unassembled WGS sequence"/>
</dbReference>
<name>A0AAV8V488_9RHOD</name>
<evidence type="ECO:0008006" key="11">
    <source>
        <dbReference type="Google" id="ProtNLM"/>
    </source>
</evidence>
<dbReference type="InterPro" id="IPR002347">
    <property type="entry name" value="SDR_fam"/>
</dbReference>
<dbReference type="FunFam" id="3.40.50.720:FF:000054">
    <property type="entry name" value="Enoyl-[acyl-carrier-protein] reductase [NADH]"/>
    <property type="match status" value="1"/>
</dbReference>
<evidence type="ECO:0000256" key="5">
    <source>
        <dbReference type="ARBA" id="ARBA00023002"/>
    </source>
</evidence>
<keyword evidence="6" id="KW-0520">NAD</keyword>
<organism evidence="9 10">
    <name type="scientific">Rhodosorus marinus</name>
    <dbReference type="NCBI Taxonomy" id="101924"/>
    <lineage>
        <taxon>Eukaryota</taxon>
        <taxon>Rhodophyta</taxon>
        <taxon>Stylonematophyceae</taxon>
        <taxon>Stylonematales</taxon>
        <taxon>Stylonemataceae</taxon>
        <taxon>Rhodosorus</taxon>
    </lineage>
</organism>
<comment type="caution">
    <text evidence="9">The sequence shown here is derived from an EMBL/GenBank/DDBJ whole genome shotgun (WGS) entry which is preliminary data.</text>
</comment>
<comment type="similarity">
    <text evidence="2">Belongs to the short-chain dehydrogenases/reductases (SDR) family. FabI subfamily.</text>
</comment>
<keyword evidence="5" id="KW-0560">Oxidoreductase</keyword>
<gene>
    <name evidence="9" type="ORF">NDN08_008004</name>
</gene>
<reference evidence="9 10" key="1">
    <citation type="journal article" date="2023" name="Nat. Commun.">
        <title>Origin of minicircular mitochondrial genomes in red algae.</title>
        <authorList>
            <person name="Lee Y."/>
            <person name="Cho C.H."/>
            <person name="Lee Y.M."/>
            <person name="Park S.I."/>
            <person name="Yang J.H."/>
            <person name="West J.A."/>
            <person name="Bhattacharya D."/>
            <person name="Yoon H.S."/>
        </authorList>
    </citation>
    <scope>NUCLEOTIDE SEQUENCE [LARGE SCALE GENOMIC DNA]</scope>
    <source>
        <strain evidence="9 10">CCMP1338</strain>
        <tissue evidence="9">Whole cell</tissue>
    </source>
</reference>
<dbReference type="Pfam" id="PF13561">
    <property type="entry name" value="adh_short_C2"/>
    <property type="match status" value="1"/>
</dbReference>
<keyword evidence="8" id="KW-0275">Fatty acid biosynthesis</keyword>